<evidence type="ECO:0000313" key="2">
    <source>
        <dbReference type="Proteomes" id="UP000186102"/>
    </source>
</evidence>
<organism evidence="1 2">
    <name type="scientific">Desulfosporosinus metallidurans</name>
    <dbReference type="NCBI Taxonomy" id="1888891"/>
    <lineage>
        <taxon>Bacteria</taxon>
        <taxon>Bacillati</taxon>
        <taxon>Bacillota</taxon>
        <taxon>Clostridia</taxon>
        <taxon>Eubacteriales</taxon>
        <taxon>Desulfitobacteriaceae</taxon>
        <taxon>Desulfosporosinus</taxon>
    </lineage>
</organism>
<gene>
    <name evidence="1" type="ORF">DSOL_5078</name>
</gene>
<dbReference type="AlphaFoldDB" id="A0A1Q8QFY5"/>
<dbReference type="RefSeq" id="WP_075367315.1">
    <property type="nucleotide sequence ID" value="NZ_MLBF01000083.1"/>
</dbReference>
<dbReference type="OrthoDB" id="1707630at2"/>
<dbReference type="STRING" id="1888891.DSOL_5078"/>
<dbReference type="Proteomes" id="UP000186102">
    <property type="component" value="Unassembled WGS sequence"/>
</dbReference>
<evidence type="ECO:0000313" key="1">
    <source>
        <dbReference type="EMBL" id="OLN26250.1"/>
    </source>
</evidence>
<accession>A0A1Q8QFY5</accession>
<comment type="caution">
    <text evidence="1">The sequence shown here is derived from an EMBL/GenBank/DDBJ whole genome shotgun (WGS) entry which is preliminary data.</text>
</comment>
<keyword evidence="2" id="KW-1185">Reference proteome</keyword>
<sequence>MENDKFQELMMNQFAKLFNEIQTFKKDMSTNLAGVKSELSSVKSELTSVKSELTSVKESQVRMESEFGRKLDALYHDLRESQKQFNSAISTEIRNLATKVEELQIVSNIHDAVYEG</sequence>
<proteinExistence type="predicted"/>
<reference evidence="1 2" key="1">
    <citation type="submission" date="2016-09" db="EMBL/GenBank/DDBJ databases">
        <title>Complete genome of Desulfosporosinus sp. OL.</title>
        <authorList>
            <person name="Mardanov A."/>
            <person name="Beletsky A."/>
            <person name="Panova A."/>
            <person name="Karnachuk O."/>
            <person name="Ravin N."/>
        </authorList>
    </citation>
    <scope>NUCLEOTIDE SEQUENCE [LARGE SCALE GENOMIC DNA]</scope>
    <source>
        <strain evidence="1 2">OL</strain>
    </source>
</reference>
<dbReference type="Gene3D" id="1.10.287.540">
    <property type="entry name" value="Helix hairpin bin"/>
    <property type="match status" value="1"/>
</dbReference>
<protein>
    <submittedName>
        <fullName evidence="1">Chromosome partition protein smc</fullName>
    </submittedName>
</protein>
<name>A0A1Q8QFY5_9FIRM</name>
<dbReference type="EMBL" id="MLBF01000083">
    <property type="protein sequence ID" value="OLN26250.1"/>
    <property type="molecule type" value="Genomic_DNA"/>
</dbReference>